<sequence>MKKILLLGIGNVLYADEGVGVHFVNYINDKYQFNHSQHQLDIVDGGTLAQGLIPIICQYDHLIVVDTVNSVDVGPGEVYFFDFDHAPAEIDWQGSAHEVEMLQTLNMMDIVGDRPHTFVLGVTPTVIEPMTLGLTPHLLQAIPTMEKALLAHLTTLGFTYSCKADLTIEQVIPDAYKRGCYVDA</sequence>
<comment type="caution">
    <text evidence="5">The sequence shown here is derived from an EMBL/GenBank/DDBJ whole genome shotgun (WGS) entry which is preliminary data.</text>
</comment>
<dbReference type="SUPFAM" id="SSF53163">
    <property type="entry name" value="HybD-like"/>
    <property type="match status" value="1"/>
</dbReference>
<comment type="similarity">
    <text evidence="1">Belongs to the peptidase A31 family.</text>
</comment>
<dbReference type="GO" id="GO:0004190">
    <property type="term" value="F:aspartic-type endopeptidase activity"/>
    <property type="evidence" value="ECO:0007669"/>
    <property type="project" value="UniProtKB-KW"/>
</dbReference>
<dbReference type="NCBIfam" id="TIGR00072">
    <property type="entry name" value="hydrog_prot"/>
    <property type="match status" value="1"/>
</dbReference>
<dbReference type="PRINTS" id="PR00446">
    <property type="entry name" value="HYDRGNUPTAKE"/>
</dbReference>
<accession>A0A9X2CCM4</accession>
<dbReference type="GO" id="GO:0008047">
    <property type="term" value="F:enzyme activator activity"/>
    <property type="evidence" value="ECO:0007669"/>
    <property type="project" value="InterPro"/>
</dbReference>
<evidence type="ECO:0000256" key="2">
    <source>
        <dbReference type="ARBA" id="ARBA00022670"/>
    </source>
</evidence>
<dbReference type="Gene3D" id="3.40.50.1450">
    <property type="entry name" value="HybD-like"/>
    <property type="match status" value="1"/>
</dbReference>
<keyword evidence="2" id="KW-0645">Protease</keyword>
<dbReference type="PANTHER" id="PTHR30302:SF1">
    <property type="entry name" value="HYDROGENASE 2 MATURATION PROTEASE"/>
    <property type="match status" value="1"/>
</dbReference>
<dbReference type="InterPro" id="IPR000671">
    <property type="entry name" value="Peptidase_A31"/>
</dbReference>
<reference evidence="5" key="1">
    <citation type="submission" date="2022-01" db="EMBL/GenBank/DDBJ databases">
        <title>Whole genome-based taxonomy of the Shewanellaceae.</title>
        <authorList>
            <person name="Martin-Rodriguez A.J."/>
        </authorList>
    </citation>
    <scope>NUCLEOTIDE SEQUENCE</scope>
    <source>
        <strain evidence="5">DSM 23803</strain>
    </source>
</reference>
<protein>
    <submittedName>
        <fullName evidence="5">HyaD/HybD family hydrogenase maturation endopeptidase</fullName>
    </submittedName>
</protein>
<evidence type="ECO:0000313" key="5">
    <source>
        <dbReference type="EMBL" id="MCL1104561.1"/>
    </source>
</evidence>
<dbReference type="FunFam" id="3.40.50.1450:FF:000005">
    <property type="entry name" value="Hydrogenase maturation protease HycI"/>
    <property type="match status" value="1"/>
</dbReference>
<evidence type="ECO:0000256" key="1">
    <source>
        <dbReference type="ARBA" id="ARBA00006814"/>
    </source>
</evidence>
<proteinExistence type="inferred from homology"/>
<gene>
    <name evidence="5" type="ORF">L2749_04715</name>
</gene>
<evidence type="ECO:0000256" key="3">
    <source>
        <dbReference type="ARBA" id="ARBA00022750"/>
    </source>
</evidence>
<keyword evidence="6" id="KW-1185">Reference proteome</keyword>
<dbReference type="RefSeq" id="WP_188924255.1">
    <property type="nucleotide sequence ID" value="NZ_BMQI01000008.1"/>
</dbReference>
<keyword evidence="3" id="KW-0064">Aspartyl protease</keyword>
<dbReference type="PANTHER" id="PTHR30302">
    <property type="entry name" value="HYDROGENASE 1 MATURATION PROTEASE"/>
    <property type="match status" value="1"/>
</dbReference>
<dbReference type="AlphaFoldDB" id="A0A9X2CCM4"/>
<organism evidence="5 6">
    <name type="scientific">Shewanella algicola</name>
    <dbReference type="NCBI Taxonomy" id="640633"/>
    <lineage>
        <taxon>Bacteria</taxon>
        <taxon>Pseudomonadati</taxon>
        <taxon>Pseudomonadota</taxon>
        <taxon>Gammaproteobacteria</taxon>
        <taxon>Alteromonadales</taxon>
        <taxon>Shewanellaceae</taxon>
        <taxon>Shewanella</taxon>
    </lineage>
</organism>
<evidence type="ECO:0000256" key="4">
    <source>
        <dbReference type="ARBA" id="ARBA00022801"/>
    </source>
</evidence>
<name>A0A9X2CCM4_9GAMM</name>
<evidence type="ECO:0000313" key="6">
    <source>
        <dbReference type="Proteomes" id="UP001139408"/>
    </source>
</evidence>
<dbReference type="Pfam" id="PF01750">
    <property type="entry name" value="HycI"/>
    <property type="match status" value="1"/>
</dbReference>
<keyword evidence="4" id="KW-0378">Hydrolase</keyword>
<dbReference type="CDD" id="cd06062">
    <property type="entry name" value="H2MP_MemB-H2up"/>
    <property type="match status" value="1"/>
</dbReference>
<dbReference type="GO" id="GO:0016485">
    <property type="term" value="P:protein processing"/>
    <property type="evidence" value="ECO:0007669"/>
    <property type="project" value="TreeGrafter"/>
</dbReference>
<dbReference type="Proteomes" id="UP001139408">
    <property type="component" value="Unassembled WGS sequence"/>
</dbReference>
<dbReference type="InterPro" id="IPR023430">
    <property type="entry name" value="Pept_HybD-like_dom_sf"/>
</dbReference>
<dbReference type="EMBL" id="JAKILJ010000007">
    <property type="protein sequence ID" value="MCL1104561.1"/>
    <property type="molecule type" value="Genomic_DNA"/>
</dbReference>